<reference evidence="13" key="1">
    <citation type="journal article" date="2019" name="Int. J. Syst. Evol. Microbiol.">
        <title>The Global Catalogue of Microorganisms (GCM) 10K type strain sequencing project: providing services to taxonomists for standard genome sequencing and annotation.</title>
        <authorList>
            <consortium name="The Broad Institute Genomics Platform"/>
            <consortium name="The Broad Institute Genome Sequencing Center for Infectious Disease"/>
            <person name="Wu L."/>
            <person name="Ma J."/>
        </authorList>
    </citation>
    <scope>NUCLEOTIDE SEQUENCE [LARGE SCALE GENOMIC DNA]</scope>
    <source>
        <strain evidence="13">JCM 17561</strain>
    </source>
</reference>
<evidence type="ECO:0000256" key="2">
    <source>
        <dbReference type="ARBA" id="ARBA00009667"/>
    </source>
</evidence>
<dbReference type="PANTHER" id="PTHR21235">
    <property type="entry name" value="IMIDAZOLE GLYCEROL PHOSPHATE SYNTHASE SUBUNIT HISF/H IGP SYNTHASE SUBUNIT HISF/H"/>
    <property type="match status" value="1"/>
</dbReference>
<dbReference type="InterPro" id="IPR050064">
    <property type="entry name" value="IGPS_HisA/HisF"/>
</dbReference>
<keyword evidence="6 11" id="KW-0368">Histidine biosynthesis</keyword>
<comment type="caution">
    <text evidence="12">The sequence shown here is derived from an EMBL/GenBank/DDBJ whole genome shotgun (WGS) entry which is preliminary data.</text>
</comment>
<dbReference type="InterPro" id="IPR013785">
    <property type="entry name" value="Aldolase_TIM"/>
</dbReference>
<dbReference type="EC" id="4.3.2.10" evidence="4"/>
<keyword evidence="5 11" id="KW-0028">Amino-acid biosynthesis</keyword>
<organism evidence="12 13">
    <name type="scientific">Comamonas faecalis</name>
    <dbReference type="NCBI Taxonomy" id="1387849"/>
    <lineage>
        <taxon>Bacteria</taxon>
        <taxon>Pseudomonadati</taxon>
        <taxon>Pseudomonadota</taxon>
        <taxon>Betaproteobacteria</taxon>
        <taxon>Burkholderiales</taxon>
        <taxon>Comamonadaceae</taxon>
        <taxon>Comamonas</taxon>
    </lineage>
</organism>
<dbReference type="Pfam" id="PF00977">
    <property type="entry name" value="His_biosynth"/>
    <property type="match status" value="1"/>
</dbReference>
<dbReference type="SUPFAM" id="SSF51366">
    <property type="entry name" value="Ribulose-phoshate binding barrel"/>
    <property type="match status" value="1"/>
</dbReference>
<keyword evidence="13" id="KW-1185">Reference proteome</keyword>
<evidence type="ECO:0000256" key="1">
    <source>
        <dbReference type="ARBA" id="ARBA00005091"/>
    </source>
</evidence>
<comment type="subunit">
    <text evidence="3">Heterodimer of HisH and HisF.</text>
</comment>
<evidence type="ECO:0000256" key="8">
    <source>
        <dbReference type="ARBA" id="ARBA00025475"/>
    </source>
</evidence>
<gene>
    <name evidence="12" type="ORF">GCM10022279_04270</name>
</gene>
<proteinExistence type="inferred from homology"/>
<evidence type="ECO:0000256" key="5">
    <source>
        <dbReference type="ARBA" id="ARBA00022605"/>
    </source>
</evidence>
<evidence type="ECO:0000256" key="3">
    <source>
        <dbReference type="ARBA" id="ARBA00011152"/>
    </source>
</evidence>
<comment type="function">
    <text evidence="8">IGPS catalyzes the conversion of PRFAR and glutamine to IGP, AICAR and glutamate. The HisF subunit catalyzes the cyclization activity that produces IGP and AICAR from PRFAR using the ammonia provided by the HisH subunit.</text>
</comment>
<comment type="similarity">
    <text evidence="2 11">Belongs to the HisA/HisF family.</text>
</comment>
<evidence type="ECO:0000256" key="4">
    <source>
        <dbReference type="ARBA" id="ARBA00012809"/>
    </source>
</evidence>
<evidence type="ECO:0000256" key="11">
    <source>
        <dbReference type="RuleBase" id="RU003657"/>
    </source>
</evidence>
<evidence type="ECO:0000313" key="13">
    <source>
        <dbReference type="Proteomes" id="UP001501627"/>
    </source>
</evidence>
<evidence type="ECO:0000256" key="9">
    <source>
        <dbReference type="ARBA" id="ARBA00030264"/>
    </source>
</evidence>
<keyword evidence="7" id="KW-0456">Lyase</keyword>
<dbReference type="Gene3D" id="3.20.20.70">
    <property type="entry name" value="Aldolase class I"/>
    <property type="match status" value="1"/>
</dbReference>
<dbReference type="PANTHER" id="PTHR21235:SF2">
    <property type="entry name" value="IMIDAZOLE GLYCEROL PHOSPHATE SYNTHASE HISHF"/>
    <property type="match status" value="1"/>
</dbReference>
<evidence type="ECO:0000256" key="10">
    <source>
        <dbReference type="ARBA" id="ARBA00047838"/>
    </source>
</evidence>
<evidence type="ECO:0000256" key="7">
    <source>
        <dbReference type="ARBA" id="ARBA00023239"/>
    </source>
</evidence>
<name>A0ABP7QKE3_9BURK</name>
<sequence>MGDPINAVKIFNEKESDELMVLDIDATVDQAEPNYALIAKLAAECRMPLCYGGGITTPEQAAHIIGLGVEKVSVSAAALARPALLTEMAAAIGRQSVVAVLDVRKKTGLFSKGYEVCTHNAKQAHKIDLIELVQQLQAAGAGEIVINSIDRDGEMQGYDLDLARQVRSVVKVPLTVLGGAGSLAHIGELLKTCGVVGTAAGSLFVFKGPYRAVLINYPTAVQKDELCRAVLAGT</sequence>
<evidence type="ECO:0000256" key="6">
    <source>
        <dbReference type="ARBA" id="ARBA00023102"/>
    </source>
</evidence>
<comment type="pathway">
    <text evidence="1">Amino-acid biosynthesis; L-histidine biosynthesis; L-histidine from 5-phospho-alpha-D-ribose 1-diphosphate: step 5/9.</text>
</comment>
<dbReference type="InterPro" id="IPR006062">
    <property type="entry name" value="His_biosynth"/>
</dbReference>
<accession>A0ABP7QKE3</accession>
<dbReference type="EMBL" id="BAABBP010000002">
    <property type="protein sequence ID" value="GAA3984075.1"/>
    <property type="molecule type" value="Genomic_DNA"/>
</dbReference>
<dbReference type="InterPro" id="IPR011060">
    <property type="entry name" value="RibuloseP-bd_barrel"/>
</dbReference>
<dbReference type="InterPro" id="IPR004651">
    <property type="entry name" value="HisF"/>
</dbReference>
<protein>
    <recommendedName>
        <fullName evidence="4">imidazole glycerol-phosphate synthase</fullName>
        <ecNumber evidence="4">4.3.2.10</ecNumber>
    </recommendedName>
    <alternativeName>
        <fullName evidence="9">IGP synthase cyclase subunit</fullName>
    </alternativeName>
</protein>
<dbReference type="NCBIfam" id="NF038364">
    <property type="entry name" value="AglZ_HisF2_fam"/>
    <property type="match status" value="1"/>
</dbReference>
<dbReference type="Proteomes" id="UP001501627">
    <property type="component" value="Unassembled WGS sequence"/>
</dbReference>
<dbReference type="CDD" id="cd04731">
    <property type="entry name" value="HisF"/>
    <property type="match status" value="1"/>
</dbReference>
<evidence type="ECO:0000313" key="12">
    <source>
        <dbReference type="EMBL" id="GAA3984075.1"/>
    </source>
</evidence>
<comment type="catalytic activity">
    <reaction evidence="10">
        <text>5-[(5-phospho-1-deoxy-D-ribulos-1-ylimino)methylamino]-1-(5-phospho-beta-D-ribosyl)imidazole-4-carboxamide + L-glutamine = D-erythro-1-(imidazol-4-yl)glycerol 3-phosphate + 5-amino-1-(5-phospho-beta-D-ribosyl)imidazole-4-carboxamide + L-glutamate + H(+)</text>
        <dbReference type="Rhea" id="RHEA:24793"/>
        <dbReference type="ChEBI" id="CHEBI:15378"/>
        <dbReference type="ChEBI" id="CHEBI:29985"/>
        <dbReference type="ChEBI" id="CHEBI:58278"/>
        <dbReference type="ChEBI" id="CHEBI:58359"/>
        <dbReference type="ChEBI" id="CHEBI:58475"/>
        <dbReference type="ChEBI" id="CHEBI:58525"/>
        <dbReference type="EC" id="4.3.2.10"/>
    </reaction>
</comment>